<organism evidence="2 3">
    <name type="scientific">Amphritea atlantica</name>
    <dbReference type="NCBI Taxonomy" id="355243"/>
    <lineage>
        <taxon>Bacteria</taxon>
        <taxon>Pseudomonadati</taxon>
        <taxon>Pseudomonadota</taxon>
        <taxon>Gammaproteobacteria</taxon>
        <taxon>Oceanospirillales</taxon>
        <taxon>Oceanospirillaceae</taxon>
        <taxon>Amphritea</taxon>
    </lineage>
</organism>
<reference evidence="2" key="1">
    <citation type="submission" date="2021-04" db="EMBL/GenBank/DDBJ databases">
        <title>Oceanospirillales bacteria with DddD are important DMSP degraders in coastal seawater.</title>
        <authorList>
            <person name="Liu J."/>
        </authorList>
    </citation>
    <scope>NUCLEOTIDE SEQUENCE</scope>
    <source>
        <strain evidence="2">GY6</strain>
    </source>
</reference>
<name>A0ABY5GXW3_9GAMM</name>
<evidence type="ECO:0000313" key="3">
    <source>
        <dbReference type="Proteomes" id="UP001059950"/>
    </source>
</evidence>
<evidence type="ECO:0000256" key="1">
    <source>
        <dbReference type="SAM" id="Phobius"/>
    </source>
</evidence>
<accession>A0ABY5GXW3</accession>
<feature type="transmembrane region" description="Helical" evidence="1">
    <location>
        <begin position="6"/>
        <end position="27"/>
    </location>
</feature>
<evidence type="ECO:0000313" key="2">
    <source>
        <dbReference type="EMBL" id="UTW03920.1"/>
    </source>
</evidence>
<sequence>MDFGSFWADIIATIVGGIVLTFLFFWAREKLFPIPEITGRWYLEMVTVNTAYNPYKNMILRYVVIIWKEGNTLKGSAEKIYEISTTGEREYNGKDRTRSQIEGYIEKNYLGKDRVYLHAVENGHGRESTNFYDLLVKSDSEMIGAFNSMVANQDGTVKCQREPF</sequence>
<evidence type="ECO:0008006" key="4">
    <source>
        <dbReference type="Google" id="ProtNLM"/>
    </source>
</evidence>
<keyword evidence="1" id="KW-1133">Transmembrane helix</keyword>
<keyword evidence="3" id="KW-1185">Reference proteome</keyword>
<keyword evidence="1" id="KW-0472">Membrane</keyword>
<proteinExistence type="predicted"/>
<keyword evidence="1" id="KW-0812">Transmembrane</keyword>
<dbReference type="Proteomes" id="UP001059950">
    <property type="component" value="Chromosome"/>
</dbReference>
<gene>
    <name evidence="2" type="ORF">KDX31_02485</name>
</gene>
<dbReference type="EMBL" id="CP073344">
    <property type="protein sequence ID" value="UTW03920.1"/>
    <property type="molecule type" value="Genomic_DNA"/>
</dbReference>
<protein>
    <recommendedName>
        <fullName evidence="4">SMODS-associating 2TM beta-strand rich effector domain-containing protein</fullName>
    </recommendedName>
</protein>